<dbReference type="SMART" id="SM00860">
    <property type="entry name" value="SMI1_KNR4"/>
    <property type="match status" value="1"/>
</dbReference>
<proteinExistence type="predicted"/>
<dbReference type="AlphaFoldDB" id="A0A3R9M140"/>
<evidence type="ECO:0000313" key="2">
    <source>
        <dbReference type="EMBL" id="RSJ84673.1"/>
    </source>
</evidence>
<sequence length="188" mass="21904">MLRIFPNKTDGVLDEIEQLEKNYSMSLPEKYKEFLLRYNGGDTIDATFKVEKVRSDIHSFYGFSLANYFSNFNYLVEKGFLEDFIDNHYLPIAKDSFGNSILIGVGASTYNKVGFFDHEKQTYIPFTIDFIEFLKKIKSPVVHIPSIEERMKEMEEIGSPVVVDDELKALWQEEIDEFADREQVIVKL</sequence>
<dbReference type="SUPFAM" id="SSF160631">
    <property type="entry name" value="SMI1/KNR4-like"/>
    <property type="match status" value="1"/>
</dbReference>
<feature type="domain" description="Knr4/Smi1-like" evidence="1">
    <location>
        <begin position="11"/>
        <end position="136"/>
    </location>
</feature>
<name>A0A3R9M140_STRCR</name>
<protein>
    <submittedName>
        <fullName evidence="2">SMI1 / KNR4 family protein</fullName>
    </submittedName>
</protein>
<dbReference type="EMBL" id="RJPQ01000012">
    <property type="protein sequence ID" value="RSJ84673.1"/>
    <property type="molecule type" value="Genomic_DNA"/>
</dbReference>
<comment type="caution">
    <text evidence="2">The sequence shown here is derived from an EMBL/GenBank/DDBJ whole genome shotgun (WGS) entry which is preliminary data.</text>
</comment>
<dbReference type="Proteomes" id="UP000277890">
    <property type="component" value="Unassembled WGS sequence"/>
</dbReference>
<dbReference type="Pfam" id="PF09346">
    <property type="entry name" value="SMI1_KNR4"/>
    <property type="match status" value="1"/>
</dbReference>
<dbReference type="InterPro" id="IPR018958">
    <property type="entry name" value="Knr4/Smi1-like_dom"/>
</dbReference>
<dbReference type="Gene3D" id="3.40.1580.10">
    <property type="entry name" value="SMI1/KNR4-like"/>
    <property type="match status" value="1"/>
</dbReference>
<organism evidence="2 3">
    <name type="scientific">Streptococcus cristatus</name>
    <dbReference type="NCBI Taxonomy" id="45634"/>
    <lineage>
        <taxon>Bacteria</taxon>
        <taxon>Bacillati</taxon>
        <taxon>Bacillota</taxon>
        <taxon>Bacilli</taxon>
        <taxon>Lactobacillales</taxon>
        <taxon>Streptococcaceae</taxon>
        <taxon>Streptococcus</taxon>
    </lineage>
</organism>
<gene>
    <name evidence="2" type="ORF">D8794_08555</name>
</gene>
<evidence type="ECO:0000313" key="3">
    <source>
        <dbReference type="Proteomes" id="UP000277890"/>
    </source>
</evidence>
<dbReference type="InterPro" id="IPR037883">
    <property type="entry name" value="Knr4/Smi1-like_sf"/>
</dbReference>
<dbReference type="RefSeq" id="WP_125370460.1">
    <property type="nucleotide sequence ID" value="NZ_RJPO01000007.1"/>
</dbReference>
<accession>A0A3R9M140</accession>
<reference evidence="2 3" key="1">
    <citation type="submission" date="2018-11" db="EMBL/GenBank/DDBJ databases">
        <title>Species Designations Belie Phenotypic and Genotypic Heterogeneity in Oral Streptococci.</title>
        <authorList>
            <person name="Velsko I."/>
        </authorList>
    </citation>
    <scope>NUCLEOTIDE SEQUENCE [LARGE SCALE GENOMIC DNA]</scope>
    <source>
        <strain evidence="2 3">A54</strain>
    </source>
</reference>
<evidence type="ECO:0000259" key="1">
    <source>
        <dbReference type="SMART" id="SM00860"/>
    </source>
</evidence>